<name>A0A927MXK8_9ACTN</name>
<proteinExistence type="predicted"/>
<dbReference type="RefSeq" id="WP_192751987.1">
    <property type="nucleotide sequence ID" value="NZ_BAABJL010000198.1"/>
</dbReference>
<dbReference type="Proteomes" id="UP000638648">
    <property type="component" value="Unassembled WGS sequence"/>
</dbReference>
<evidence type="ECO:0008006" key="3">
    <source>
        <dbReference type="Google" id="ProtNLM"/>
    </source>
</evidence>
<protein>
    <recommendedName>
        <fullName evidence="3">Immunity protein Imm1</fullName>
    </recommendedName>
</protein>
<gene>
    <name evidence="1" type="ORF">HEB94_005007</name>
</gene>
<evidence type="ECO:0000313" key="1">
    <source>
        <dbReference type="EMBL" id="MBE1608159.1"/>
    </source>
</evidence>
<organism evidence="1 2">
    <name type="scientific">Actinopolymorpha pittospori</name>
    <dbReference type="NCBI Taxonomy" id="648752"/>
    <lineage>
        <taxon>Bacteria</taxon>
        <taxon>Bacillati</taxon>
        <taxon>Actinomycetota</taxon>
        <taxon>Actinomycetes</taxon>
        <taxon>Propionibacteriales</taxon>
        <taxon>Actinopolymorphaceae</taxon>
        <taxon>Actinopolymorpha</taxon>
    </lineage>
</organism>
<dbReference type="AlphaFoldDB" id="A0A927MXK8"/>
<dbReference type="InterPro" id="IPR025680">
    <property type="entry name" value="DddI"/>
</dbReference>
<keyword evidence="2" id="KW-1185">Reference proteome</keyword>
<sequence length="140" mass="15567">MADEPERPPDRFVLAYGDGPEMAEVSNVEELDALLDRITGEARADQCPCGVHIRTEAEWDGPRMSLGIGRDFSYLTFMTWHVDGDLDPGKPTEWWCGNDRGEIPAHRGIPVQTAREAAREFVRTGDLPTNVAWADNEASP</sequence>
<reference evidence="1" key="1">
    <citation type="submission" date="2020-10" db="EMBL/GenBank/DDBJ databases">
        <title>Sequencing the genomes of 1000 actinobacteria strains.</title>
        <authorList>
            <person name="Klenk H.-P."/>
        </authorList>
    </citation>
    <scope>NUCLEOTIDE SEQUENCE</scope>
    <source>
        <strain evidence="1">DSM 45354</strain>
    </source>
</reference>
<evidence type="ECO:0000313" key="2">
    <source>
        <dbReference type="Proteomes" id="UP000638648"/>
    </source>
</evidence>
<dbReference type="Pfam" id="PF14430">
    <property type="entry name" value="Imm1"/>
    <property type="match status" value="1"/>
</dbReference>
<dbReference type="EMBL" id="JADBEM010000001">
    <property type="protein sequence ID" value="MBE1608159.1"/>
    <property type="molecule type" value="Genomic_DNA"/>
</dbReference>
<comment type="caution">
    <text evidence="1">The sequence shown here is derived from an EMBL/GenBank/DDBJ whole genome shotgun (WGS) entry which is preliminary data.</text>
</comment>
<accession>A0A927MXK8</accession>